<protein>
    <submittedName>
        <fullName evidence="2">Translocation/assembly module TamB</fullName>
    </submittedName>
</protein>
<organism evidence="2 3">
    <name type="scientific">Gracilimonas sediminicola</name>
    <dbReference type="NCBI Taxonomy" id="2952158"/>
    <lineage>
        <taxon>Bacteria</taxon>
        <taxon>Pseudomonadati</taxon>
        <taxon>Balneolota</taxon>
        <taxon>Balneolia</taxon>
        <taxon>Balneolales</taxon>
        <taxon>Balneolaceae</taxon>
        <taxon>Gracilimonas</taxon>
    </lineage>
</organism>
<keyword evidence="3" id="KW-1185">Reference proteome</keyword>
<reference evidence="2" key="1">
    <citation type="submission" date="2022-06" db="EMBL/GenBank/DDBJ databases">
        <title>Gracilimonas sp. CAU 1638 isolated from sea sediment.</title>
        <authorList>
            <person name="Kim W."/>
        </authorList>
    </citation>
    <scope>NUCLEOTIDE SEQUENCE</scope>
    <source>
        <strain evidence="2">CAU 1638</strain>
    </source>
</reference>
<gene>
    <name evidence="2" type="ORF">NM125_01235</name>
</gene>
<dbReference type="RefSeq" id="WP_255132057.1">
    <property type="nucleotide sequence ID" value="NZ_JANDBC010000001.1"/>
</dbReference>
<keyword evidence="1" id="KW-0472">Membrane</keyword>
<evidence type="ECO:0000313" key="3">
    <source>
        <dbReference type="Proteomes" id="UP001139125"/>
    </source>
</evidence>
<evidence type="ECO:0000313" key="2">
    <source>
        <dbReference type="EMBL" id="MCP9290198.1"/>
    </source>
</evidence>
<comment type="caution">
    <text evidence="2">The sequence shown here is derived from an EMBL/GenBank/DDBJ whole genome shotgun (WGS) entry which is preliminary data.</text>
</comment>
<sequence length="1570" mass="175143">MAYIRWLHKSWNIFWTFIGVLVLTIALVFGAAFGLMQLQPVKDQVAVELQDRFSQNFEGVLSIGQLEGLLPLRMQMNNVKIYPDSSEFRPVFETSSINASLDVWSLLRNRVVINALQVESPKGVVDPESEFSLDEAFKLKSNLTAGSVSSENESGSGFQIIIPSVIVRDGNFVVRNAFENPNRVTSSDSLNIRNVQMDMFFEFTNDQRFVDINRIQFDVPEFDIPTVELFGQIYNDSRFLELNALNIKSGNSSGRFSGEAEGVNMLDGGVQQQLKEATLSLTVDRLALETSYITRFFPDVPELQSDIKGKLTGEGTLDSLYFSTVELSIGESFADLNGTVKNLRSVDKLSYNVSLEAVVLAQKELELVSSALTTAQIDALTSTRFEGEISGTTDTTSTNIMAQNMERGQFQVDGVWNWGNRIGFDLSFNSDSLDLGNLIDPRIQSTDLTLNGEIKSTSFNLRESEGGLVIRSQQGAFDNRRFNQVVILANWNDGLIEPDIRAEVNGALLTTNGTIDLTTSIPSYSLKGEAGNIFLNEIVQDNRMREVYADMEYDLSLMGKEWNDLYGQVSLDITRAVAGDDTLGRHQIYVDFNEPDAQQRILRLTSTAFDATVQGDFVPADLLVLSGQWSRYFTNRVREEIAFDSLTTIKDSTQISRNQNLTISGRLKNLGLITSYFPDFPRISTSARINSTVNVNSQRLLFNATLVDSKTRIRDFEADSLMIQTTGGFRREADLKDFSGLQFQANAAQIDYNTVVGRDFDFAANFNQDSVELRSNIRELADDASFSFHAGGDISEEAISLFIHDFTLGTGTFRWANDGTPMLRYQSDEKLTLKDFVFESDSQFVQVNGTFSSSTEDSVNYNIGEVNLGRLSDLIGGRVRFGGIVNGKFTTRTLTTVPTIQGEIDVEAFNLDNTLFGDILLTSRYNQSLDRFDTNISVSTDSAKYPQYYANNDRKGQNFNIDGYVLAPKEGNFPAVDSLYQFDIEFENIDMWILPYIGPKVFAEAAGLANGTGKIWGNLENYDFESEFIVGTEDAAYIRPQFLDTYYYAQGSLTFNRYEGFTFNDIYFIDPSGGSAILSGFYDLNNFGPTDSLRISLDMDEFQFLNSSFDPTVAFFGQAYGSSTVTISGTNMNPVLRTEQPIVISDFSQISIPLLEETEFNEDNRFIRFVNSFDVDDLRSGVNSTNSRNRINDEQGQPEDELTFAERFTLDLQFVATNPMTVRLIFDPVTGDIVTADGTGRLRILLEDEQVSMFGRFDITGGNYQFVSGDIFTRRFELESGGTITWEGDPANASLNLNAIYRARPDINTLSSTGSRDPENAQRVPVELVLNIGGTLTSIENNFFFRLPNTFESQQSSTLSTQLASINRDESLKLIQATNFMLMGDFIPVSSAGDPQANPFGENLSGSAAVLNPLLSSQVINPLLSNQVNSLLNSDLSSLDVDFNLNTYNQVDLGVALRLYNDKIILRREGQITGRQSNIGDLGATFRINRTFAVTAFHRQDLTFGTISSTEQSQQSQEINGVGLEAKVSFNTWDEFFNRLLSPFRKLFGVKEKEQNQEEITENIEGSDPA</sequence>
<dbReference type="Proteomes" id="UP001139125">
    <property type="component" value="Unassembled WGS sequence"/>
</dbReference>
<evidence type="ECO:0000256" key="1">
    <source>
        <dbReference type="SAM" id="Phobius"/>
    </source>
</evidence>
<name>A0A9X2L0P4_9BACT</name>
<proteinExistence type="predicted"/>
<feature type="transmembrane region" description="Helical" evidence="1">
    <location>
        <begin position="12"/>
        <end position="36"/>
    </location>
</feature>
<accession>A0A9X2L0P4</accession>
<keyword evidence="1" id="KW-1133">Transmembrane helix</keyword>
<dbReference type="EMBL" id="JANDBC010000001">
    <property type="protein sequence ID" value="MCP9290198.1"/>
    <property type="molecule type" value="Genomic_DNA"/>
</dbReference>
<keyword evidence="1" id="KW-0812">Transmembrane</keyword>